<dbReference type="GO" id="GO:0016887">
    <property type="term" value="F:ATP hydrolysis activity"/>
    <property type="evidence" value="ECO:0007669"/>
    <property type="project" value="InterPro"/>
</dbReference>
<dbReference type="InterPro" id="IPR024704">
    <property type="entry name" value="SMC"/>
</dbReference>
<dbReference type="Gene3D" id="3.40.50.300">
    <property type="entry name" value="P-loop containing nucleotide triphosphate hydrolases"/>
    <property type="match status" value="2"/>
</dbReference>
<name>A0A654KHS4_TAYEM</name>
<dbReference type="PIRSF" id="PIRSF005719">
    <property type="entry name" value="SMC"/>
    <property type="match status" value="1"/>
</dbReference>
<accession>A0A654KHS4</accession>
<feature type="coiled-coil region" evidence="6">
    <location>
        <begin position="915"/>
        <end position="1022"/>
    </location>
</feature>
<comment type="function">
    <text evidence="6">Required for chromosome condensation and partitioning.</text>
</comment>
<dbReference type="EMBL" id="CP002456">
    <property type="protein sequence ID" value="ADU91993.1"/>
    <property type="molecule type" value="Genomic_DNA"/>
</dbReference>
<gene>
    <name evidence="6" type="primary">smc</name>
    <name evidence="9" type="ordered locus">TEQUI_1069</name>
</gene>
<feature type="coiled-coil region" evidence="6">
    <location>
        <begin position="391"/>
        <end position="464"/>
    </location>
</feature>
<comment type="subunit">
    <text evidence="6">Homodimer.</text>
</comment>
<dbReference type="Proteomes" id="UP000007472">
    <property type="component" value="Chromosome"/>
</dbReference>
<evidence type="ECO:0000259" key="8">
    <source>
        <dbReference type="Pfam" id="PF06470"/>
    </source>
</evidence>
<evidence type="ECO:0000313" key="10">
    <source>
        <dbReference type="Proteomes" id="UP000007472"/>
    </source>
</evidence>
<comment type="subcellular location">
    <subcellularLocation>
        <location evidence="6">Cytoplasm</location>
    </subcellularLocation>
</comment>
<dbReference type="InterPro" id="IPR010935">
    <property type="entry name" value="SMC_hinge"/>
</dbReference>
<dbReference type="InterPro" id="IPR027417">
    <property type="entry name" value="P-loop_NTPase"/>
</dbReference>
<feature type="coiled-coil region" evidence="6">
    <location>
        <begin position="251"/>
        <end position="348"/>
    </location>
</feature>
<keyword evidence="4 6" id="KW-0175">Coiled coil</keyword>
<feature type="domain" description="SMC hinge" evidence="8">
    <location>
        <begin position="522"/>
        <end position="618"/>
    </location>
</feature>
<dbReference type="PANTHER" id="PTHR43977">
    <property type="entry name" value="STRUCTURAL MAINTENANCE OF CHROMOSOMES PROTEIN 3"/>
    <property type="match status" value="1"/>
</dbReference>
<dbReference type="InterPro" id="IPR011890">
    <property type="entry name" value="SMC_prok"/>
</dbReference>
<evidence type="ECO:0000256" key="6">
    <source>
        <dbReference type="HAMAP-Rule" id="MF_01894"/>
    </source>
</evidence>
<dbReference type="HAMAP" id="MF_01894">
    <property type="entry name" value="Smc_prok"/>
    <property type="match status" value="1"/>
</dbReference>
<dbReference type="GO" id="GO:0005524">
    <property type="term" value="F:ATP binding"/>
    <property type="evidence" value="ECO:0007669"/>
    <property type="project" value="UniProtKB-UniRule"/>
</dbReference>
<organism evidence="9 10">
    <name type="scientific">Taylorella equigenitalis (strain MCE9)</name>
    <dbReference type="NCBI Taxonomy" id="937774"/>
    <lineage>
        <taxon>Bacteria</taxon>
        <taxon>Pseudomonadati</taxon>
        <taxon>Pseudomonadota</taxon>
        <taxon>Betaproteobacteria</taxon>
        <taxon>Burkholderiales</taxon>
        <taxon>Alcaligenaceae</taxon>
        <taxon>Taylorella</taxon>
    </lineage>
</organism>
<feature type="domain" description="RecF/RecN/SMC N-terminal" evidence="7">
    <location>
        <begin position="3"/>
        <end position="1157"/>
    </location>
</feature>
<evidence type="ECO:0000256" key="5">
    <source>
        <dbReference type="ARBA" id="ARBA00023125"/>
    </source>
</evidence>
<protein>
    <recommendedName>
        <fullName evidence="6">Chromosome partition protein Smc</fullName>
    </recommendedName>
</protein>
<feature type="coiled-coil region" evidence="6">
    <location>
        <begin position="658"/>
        <end position="846"/>
    </location>
</feature>
<dbReference type="CDD" id="cd03278">
    <property type="entry name" value="ABC_SMC_barmotin"/>
    <property type="match status" value="2"/>
</dbReference>
<sequence length="1173" mass="133327">MRLTHIKLSGFKSFVETTDIAIPSNLVGVVGPNGCGKSNIIDAVRWVLGESKASELRGESMQDVIFNGSTNRKPAGRCSVELVFDNADGRLQGQWSSYTEISIKRVLTRDGSSSYFINNQNVRRKDVYDVFLGTGLGSRGYAIIGQGMINRIIEAKPEEMRVYLEEVAGVSRYKERRRETENRLSDTHENLQRVEDIESELDKQIDKLNVQSEVASKYNLLTSEAQKMEHVFWFLKEANALSEQVSIKDKLASSSTELEKLMSNIQNIELEVENKRLAYQSISDSLREVQGEFYEANNTVTKLEAESKHLTDAKVRLNDQNKQIEEKLKQWNDQVSFLESELNKISQEIISKKDLVEEKKKSEISLSAGLPELESIAHKSSKSKDVQRSEIGKQEQKIAIIRQKIQDLDRNKSRLSSKLESLKKEKTNLEIPQSDGSVQLEEQINTLKTKYKKFETEYFDLEESLASAATKVNDTRTQADEDLKVYSQNSAKLQALKNLQNEIQSKGALEAWLRKNNLSNSKRLWQDLHIEPGWEVALESVLRERLVGVEVENLDDVKQYLASKPPARFSFYKKCKEFTEIKNNNFVSLFSKLKVYDQDLKNSLSRWLDGVYVIENLDLFDAEILKLNVGENLVSKNGHIVDPTGVLLYAPENEQAGILARQQEIENLEKLVKALKLQSDQSHEKLEEYLGESKKFQNLLNESRTELTKLTNQIHGLEINLNTQKSKLEQALMMNERLDRELNEAQTQINEVEKSLVSHESNLENDEQVLTKLKDKFRELQNESAQKYDEYNVLMKKVQTVRSEIREANLIISSLETRKTELERNKGIATKQIESLTIEKERLNNDLLGFDEGACESALQEALGLREQKSKHLNEIKISLDNVAFELKATDENRLRISHQIDPLRETITKLQLSEQAARIQAQQFSEKLEEAQVDRAQLKNELTELSAEWGKVTWLQAQIGNRHKQIEALGAVNLAALEELEQAKERKLFLVKQIDDLQEAIDTLEEAINKIDAETRELLSDTFEQANSHFADMFPKLFGGGEAKLRMIGDQILSSGIEVMAHPPGKRNTSIHLLSGGEKALTAIALVFALFKLNPAPFCLLDEVDAPLDDANTERYADLVSEMSKDIQFVFISHNKIAMQMAHQLIGVTQQEQGVSRIVAVDIDSAVKLVDS</sequence>
<dbReference type="InterPro" id="IPR036277">
    <property type="entry name" value="SMC_hinge_sf"/>
</dbReference>
<proteinExistence type="inferred from homology"/>
<dbReference type="GO" id="GO:0007059">
    <property type="term" value="P:chromosome segregation"/>
    <property type="evidence" value="ECO:0007669"/>
    <property type="project" value="UniProtKB-UniRule"/>
</dbReference>
<evidence type="ECO:0000259" key="7">
    <source>
        <dbReference type="Pfam" id="PF02463"/>
    </source>
</evidence>
<dbReference type="Gene3D" id="1.20.1060.20">
    <property type="match status" value="1"/>
</dbReference>
<keyword evidence="3 6" id="KW-0067">ATP-binding</keyword>
<dbReference type="SUPFAM" id="SSF75553">
    <property type="entry name" value="Smc hinge domain"/>
    <property type="match status" value="1"/>
</dbReference>
<dbReference type="GO" id="GO:0030261">
    <property type="term" value="P:chromosome condensation"/>
    <property type="evidence" value="ECO:0007669"/>
    <property type="project" value="InterPro"/>
</dbReference>
<dbReference type="GO" id="GO:0003677">
    <property type="term" value="F:DNA binding"/>
    <property type="evidence" value="ECO:0007669"/>
    <property type="project" value="UniProtKB-UniRule"/>
</dbReference>
<evidence type="ECO:0000256" key="1">
    <source>
        <dbReference type="ARBA" id="ARBA00022490"/>
    </source>
</evidence>
<dbReference type="InterPro" id="IPR003395">
    <property type="entry name" value="RecF/RecN/SMC_N"/>
</dbReference>
<dbReference type="GO" id="GO:0005694">
    <property type="term" value="C:chromosome"/>
    <property type="evidence" value="ECO:0007669"/>
    <property type="project" value="InterPro"/>
</dbReference>
<dbReference type="GO" id="GO:0006260">
    <property type="term" value="P:DNA replication"/>
    <property type="evidence" value="ECO:0007669"/>
    <property type="project" value="UniProtKB-UniRule"/>
</dbReference>
<comment type="domain">
    <text evidence="6">Contains large globular domains required for ATP hydrolysis at each terminus and a third globular domain forming a flexible hinge near the middle of the molecule. These domains are separated by coiled-coil structures.</text>
</comment>
<dbReference type="SUPFAM" id="SSF52540">
    <property type="entry name" value="P-loop containing nucleoside triphosphate hydrolases"/>
    <property type="match status" value="2"/>
</dbReference>
<feature type="coiled-coil region" evidence="6">
    <location>
        <begin position="170"/>
        <end position="211"/>
    </location>
</feature>
<evidence type="ECO:0000256" key="4">
    <source>
        <dbReference type="ARBA" id="ARBA00023054"/>
    </source>
</evidence>
<reference evidence="9 10" key="1">
    <citation type="journal article" date="2011" name="J. Bacteriol.">
        <title>Genome sequence of Taylorella equigenitalis MCE9, the causative agent of contagious equine metritis.</title>
        <authorList>
            <person name="Hebert L."/>
            <person name="Moumen B."/>
            <person name="Duquesne F."/>
            <person name="Breuil M.F."/>
            <person name="Laugier C."/>
            <person name="Batto J.M."/>
            <person name="Renault P."/>
            <person name="Petry S."/>
        </authorList>
    </citation>
    <scope>NUCLEOTIDE SEQUENCE [LARGE SCALE GENOMIC DNA]</scope>
    <source>
        <strain evidence="9 10">MCE9</strain>
    </source>
</reference>
<keyword evidence="1 6" id="KW-0963">Cytoplasm</keyword>
<keyword evidence="5 6" id="KW-0238">DNA-binding</keyword>
<evidence type="ECO:0000256" key="2">
    <source>
        <dbReference type="ARBA" id="ARBA00022741"/>
    </source>
</evidence>
<evidence type="ECO:0000256" key="3">
    <source>
        <dbReference type="ARBA" id="ARBA00022840"/>
    </source>
</evidence>
<dbReference type="Gene3D" id="3.30.70.1620">
    <property type="match status" value="1"/>
</dbReference>
<dbReference type="Pfam" id="PF06470">
    <property type="entry name" value="SMC_hinge"/>
    <property type="match status" value="1"/>
</dbReference>
<dbReference type="Pfam" id="PF02463">
    <property type="entry name" value="SMC_N"/>
    <property type="match status" value="1"/>
</dbReference>
<evidence type="ECO:0000313" key="9">
    <source>
        <dbReference type="EMBL" id="ADU91993.1"/>
    </source>
</evidence>
<dbReference type="KEGG" id="teq:TEQUI_1069"/>
<dbReference type="GO" id="GO:0007062">
    <property type="term" value="P:sister chromatid cohesion"/>
    <property type="evidence" value="ECO:0007669"/>
    <property type="project" value="InterPro"/>
</dbReference>
<dbReference type="NCBIfam" id="TIGR02168">
    <property type="entry name" value="SMC_prok_B"/>
    <property type="match status" value="1"/>
</dbReference>
<keyword evidence="2 6" id="KW-0547">Nucleotide-binding</keyword>
<feature type="binding site" evidence="6">
    <location>
        <begin position="32"/>
        <end position="39"/>
    </location>
    <ligand>
        <name>ATP</name>
        <dbReference type="ChEBI" id="CHEBI:30616"/>
    </ligand>
</feature>
<comment type="similarity">
    <text evidence="6">Belongs to the SMC family.</text>
</comment>
<dbReference type="GO" id="GO:0005737">
    <property type="term" value="C:cytoplasm"/>
    <property type="evidence" value="ECO:0007669"/>
    <property type="project" value="UniProtKB-SubCell"/>
</dbReference>
<dbReference type="AlphaFoldDB" id="A0A654KHS4"/>